<accession>A0A803PRL5</accession>
<organism evidence="1 2">
    <name type="scientific">Cannabis sativa</name>
    <name type="common">Hemp</name>
    <name type="synonym">Marijuana</name>
    <dbReference type="NCBI Taxonomy" id="3483"/>
    <lineage>
        <taxon>Eukaryota</taxon>
        <taxon>Viridiplantae</taxon>
        <taxon>Streptophyta</taxon>
        <taxon>Embryophyta</taxon>
        <taxon>Tracheophyta</taxon>
        <taxon>Spermatophyta</taxon>
        <taxon>Magnoliopsida</taxon>
        <taxon>eudicotyledons</taxon>
        <taxon>Gunneridae</taxon>
        <taxon>Pentapetalae</taxon>
        <taxon>rosids</taxon>
        <taxon>fabids</taxon>
        <taxon>Rosales</taxon>
        <taxon>Cannabaceae</taxon>
        <taxon>Cannabis</taxon>
    </lineage>
</organism>
<dbReference type="EMBL" id="UZAU01000444">
    <property type="status" value="NOT_ANNOTATED_CDS"/>
    <property type="molecule type" value="Genomic_DNA"/>
</dbReference>
<evidence type="ECO:0000313" key="2">
    <source>
        <dbReference type="Proteomes" id="UP000596661"/>
    </source>
</evidence>
<name>A0A803PRL5_CANSA</name>
<dbReference type="Proteomes" id="UP000596661">
    <property type="component" value="Chromosome 5"/>
</dbReference>
<dbReference type="Gramene" id="evm.model.05.727">
    <property type="protein sequence ID" value="cds.evm.model.05.727"/>
    <property type="gene ID" value="evm.TU.05.727"/>
</dbReference>
<dbReference type="EnsemblPlants" id="evm.model.05.727">
    <property type="protein sequence ID" value="cds.evm.model.05.727"/>
    <property type="gene ID" value="evm.TU.05.727"/>
</dbReference>
<evidence type="ECO:0000313" key="1">
    <source>
        <dbReference type="EnsemblPlants" id="cds.evm.model.05.727"/>
    </source>
</evidence>
<dbReference type="AlphaFoldDB" id="A0A803PRL5"/>
<protein>
    <submittedName>
        <fullName evidence="1">Uncharacterized protein</fullName>
    </submittedName>
</protein>
<keyword evidence="2" id="KW-1185">Reference proteome</keyword>
<reference evidence="1" key="2">
    <citation type="submission" date="2021-03" db="UniProtKB">
        <authorList>
            <consortium name="EnsemblPlants"/>
        </authorList>
    </citation>
    <scope>IDENTIFICATION</scope>
</reference>
<sequence>MVTRPSRIDGHSTMLASRSLDHVKIKVTRPCAKLAHPLAMQHESHLAMGVQITRPSDKLAHPLAIQHESHSTIGVQTCTSLGHATGKSLDPKSVVTRSCEKLAHPLAMHHEVTRPWVSMMVTRPCDKLTNPLAMQHESHLAMGVKVTRPCDKLAHPSTMYDCKDKTCIQRTWCVCKGSTTTPPAIYDARDVMDVAMSIGTTDVPQFAALHGNEKLNSYHFLTFHCYKMLRCSDRLLGVEIHVDKTQLITSKRETPTPMVEEVGQNRQVPQTRGDGDHHEEKPENMHQYGLTASITPIGENSLQRLKVSPRFNAKVTKVGKMFKDELKFSIATAVHPGSRVWGNMLKREFVGIEDFYERAGKFIRV</sequence>
<proteinExistence type="predicted"/>
<reference evidence="1" key="1">
    <citation type="submission" date="2018-11" db="EMBL/GenBank/DDBJ databases">
        <authorList>
            <person name="Grassa J C."/>
        </authorList>
    </citation>
    <scope>NUCLEOTIDE SEQUENCE [LARGE SCALE GENOMIC DNA]</scope>
</reference>